<reference evidence="13 14" key="1">
    <citation type="submission" date="2021-07" db="EMBL/GenBank/DDBJ databases">
        <title>Paenibacillus radiodurans sp. nov., isolated from the southeastern edge of Tengger Desert.</title>
        <authorList>
            <person name="Zhang G."/>
        </authorList>
    </citation>
    <scope>NUCLEOTIDE SEQUENCE [LARGE SCALE GENOMIC DNA]</scope>
    <source>
        <strain evidence="13 14">CCM 7311</strain>
    </source>
</reference>
<keyword evidence="14" id="KW-1185">Reference proteome</keyword>
<evidence type="ECO:0000256" key="11">
    <source>
        <dbReference type="RuleBase" id="RU004253"/>
    </source>
</evidence>
<dbReference type="Proteomes" id="UP001519887">
    <property type="component" value="Unassembled WGS sequence"/>
</dbReference>
<proteinExistence type="inferred from homology"/>
<evidence type="ECO:0000256" key="8">
    <source>
        <dbReference type="ARBA" id="ARBA00047851"/>
    </source>
</evidence>
<evidence type="ECO:0000256" key="9">
    <source>
        <dbReference type="ARBA" id="ARBA00047883"/>
    </source>
</evidence>
<dbReference type="InterPro" id="IPR022998">
    <property type="entry name" value="ThiamineP_synth_TenI"/>
</dbReference>
<evidence type="ECO:0000256" key="6">
    <source>
        <dbReference type="ARBA" id="ARBA00022977"/>
    </source>
</evidence>
<comment type="pathway">
    <text evidence="2 11">Cofactor biosynthesis; thiamine diphosphate biosynthesis; thiamine phosphate from 4-amino-2-methyl-5-diphosphomethylpyrimidine and 4-methyl-5-(2-phosphoethyl)-thiazole: step 1/1.</text>
</comment>
<feature type="domain" description="Thiamine phosphate synthase/TenI" evidence="12">
    <location>
        <begin position="7"/>
        <end position="178"/>
    </location>
</feature>
<accession>A0ABS7C6W9</accession>
<gene>
    <name evidence="13" type="primary">thiE</name>
    <name evidence="13" type="ORF">K0U00_21535</name>
</gene>
<evidence type="ECO:0000256" key="4">
    <source>
        <dbReference type="ARBA" id="ARBA00022723"/>
    </source>
</evidence>
<comment type="catalytic activity">
    <reaction evidence="7 10">
        <text>4-methyl-5-(2-phosphooxyethyl)-thiazole + 4-amino-2-methyl-5-(diphosphooxymethyl)pyrimidine + H(+) = thiamine phosphate + diphosphate</text>
        <dbReference type="Rhea" id="RHEA:22328"/>
        <dbReference type="ChEBI" id="CHEBI:15378"/>
        <dbReference type="ChEBI" id="CHEBI:33019"/>
        <dbReference type="ChEBI" id="CHEBI:37575"/>
        <dbReference type="ChEBI" id="CHEBI:57841"/>
        <dbReference type="ChEBI" id="CHEBI:58296"/>
        <dbReference type="EC" id="2.5.1.3"/>
    </reaction>
</comment>
<evidence type="ECO:0000313" key="13">
    <source>
        <dbReference type="EMBL" id="MBW7456624.1"/>
    </source>
</evidence>
<comment type="catalytic activity">
    <reaction evidence="8 10">
        <text>2-(2-carboxy-4-methylthiazol-5-yl)ethyl phosphate + 4-amino-2-methyl-5-(diphosphooxymethyl)pyrimidine + 2 H(+) = thiamine phosphate + CO2 + diphosphate</text>
        <dbReference type="Rhea" id="RHEA:47848"/>
        <dbReference type="ChEBI" id="CHEBI:15378"/>
        <dbReference type="ChEBI" id="CHEBI:16526"/>
        <dbReference type="ChEBI" id="CHEBI:33019"/>
        <dbReference type="ChEBI" id="CHEBI:37575"/>
        <dbReference type="ChEBI" id="CHEBI:57841"/>
        <dbReference type="ChEBI" id="CHEBI:62890"/>
        <dbReference type="EC" id="2.5.1.3"/>
    </reaction>
</comment>
<dbReference type="Gene3D" id="3.20.20.70">
    <property type="entry name" value="Aldolase class I"/>
    <property type="match status" value="1"/>
</dbReference>
<dbReference type="NCBIfam" id="TIGR00693">
    <property type="entry name" value="thiE"/>
    <property type="match status" value="1"/>
</dbReference>
<comment type="cofactor">
    <cofactor evidence="1">
        <name>Mg(2+)</name>
        <dbReference type="ChEBI" id="CHEBI:18420"/>
    </cofactor>
</comment>
<evidence type="ECO:0000256" key="5">
    <source>
        <dbReference type="ARBA" id="ARBA00022842"/>
    </source>
</evidence>
<sequence>SVNTGGNPVEVLQAAIRGGVTMFQLREKGTGCLTGQAKLELARQLRLICRESGIPFIVNDDVELALSLDADGLHIGQEDGEVPWIRSRLGSKLLGVSAHNVEEARLALEQGADYLGVGPMYPTSTKLDAREVQGPQMIRQIRDAGITAPLVGIGGIGIANAAPVLQAGADGIAVISAVSQAANVEETARELIAMTAV</sequence>
<evidence type="ECO:0000256" key="1">
    <source>
        <dbReference type="ARBA" id="ARBA00001946"/>
    </source>
</evidence>
<dbReference type="EC" id="2.5.1.3" evidence="10"/>
<evidence type="ECO:0000256" key="10">
    <source>
        <dbReference type="RuleBase" id="RU003826"/>
    </source>
</evidence>
<evidence type="ECO:0000259" key="12">
    <source>
        <dbReference type="Pfam" id="PF02581"/>
    </source>
</evidence>
<dbReference type="PANTHER" id="PTHR20857">
    <property type="entry name" value="THIAMINE-PHOSPHATE PYROPHOSPHORYLASE"/>
    <property type="match status" value="1"/>
</dbReference>
<evidence type="ECO:0000256" key="2">
    <source>
        <dbReference type="ARBA" id="ARBA00005165"/>
    </source>
</evidence>
<dbReference type="PANTHER" id="PTHR20857:SF15">
    <property type="entry name" value="THIAMINE-PHOSPHATE SYNTHASE"/>
    <property type="match status" value="1"/>
</dbReference>
<keyword evidence="5" id="KW-0460">Magnesium</keyword>
<dbReference type="HAMAP" id="MF_00097">
    <property type="entry name" value="TMP_synthase"/>
    <property type="match status" value="1"/>
</dbReference>
<keyword evidence="6 10" id="KW-0784">Thiamine biosynthesis</keyword>
<dbReference type="EMBL" id="JAHZIK010000625">
    <property type="protein sequence ID" value="MBW7456624.1"/>
    <property type="molecule type" value="Genomic_DNA"/>
</dbReference>
<comment type="caution">
    <text evidence="13">The sequence shown here is derived from an EMBL/GenBank/DDBJ whole genome shotgun (WGS) entry which is preliminary data.</text>
</comment>
<dbReference type="SUPFAM" id="SSF51391">
    <property type="entry name" value="Thiamin phosphate synthase"/>
    <property type="match status" value="1"/>
</dbReference>
<name>A0ABS7C6W9_9BACL</name>
<evidence type="ECO:0000256" key="7">
    <source>
        <dbReference type="ARBA" id="ARBA00047334"/>
    </source>
</evidence>
<dbReference type="InterPro" id="IPR013785">
    <property type="entry name" value="Aldolase_TIM"/>
</dbReference>
<dbReference type="InterPro" id="IPR034291">
    <property type="entry name" value="TMP_synthase"/>
</dbReference>
<comment type="similarity">
    <text evidence="10">Belongs to the thiamine-phosphate synthase family.</text>
</comment>
<organism evidence="13 14">
    <name type="scientific">Paenibacillus sepulcri</name>
    <dbReference type="NCBI Taxonomy" id="359917"/>
    <lineage>
        <taxon>Bacteria</taxon>
        <taxon>Bacillati</taxon>
        <taxon>Bacillota</taxon>
        <taxon>Bacilli</taxon>
        <taxon>Bacillales</taxon>
        <taxon>Paenibacillaceae</taxon>
        <taxon>Paenibacillus</taxon>
    </lineage>
</organism>
<keyword evidence="4" id="KW-0479">Metal-binding</keyword>
<evidence type="ECO:0000256" key="3">
    <source>
        <dbReference type="ARBA" id="ARBA00022679"/>
    </source>
</evidence>
<dbReference type="InterPro" id="IPR036206">
    <property type="entry name" value="ThiamineP_synth_sf"/>
</dbReference>
<protein>
    <recommendedName>
        <fullName evidence="10">Thiamine-phosphate synthase</fullName>
        <ecNumber evidence="10">2.5.1.3</ecNumber>
    </recommendedName>
    <alternativeName>
        <fullName evidence="10">Thiamine-phosphate pyrophosphorylase</fullName>
    </alternativeName>
</protein>
<feature type="non-terminal residue" evidence="13">
    <location>
        <position position="1"/>
    </location>
</feature>
<dbReference type="CDD" id="cd00564">
    <property type="entry name" value="TMP_TenI"/>
    <property type="match status" value="1"/>
</dbReference>
<dbReference type="Pfam" id="PF02581">
    <property type="entry name" value="TMP-TENI"/>
    <property type="match status" value="1"/>
</dbReference>
<evidence type="ECO:0000313" key="14">
    <source>
        <dbReference type="Proteomes" id="UP001519887"/>
    </source>
</evidence>
<comment type="catalytic activity">
    <reaction evidence="9 10">
        <text>2-[(2R,5Z)-2-carboxy-4-methylthiazol-5(2H)-ylidene]ethyl phosphate + 4-amino-2-methyl-5-(diphosphooxymethyl)pyrimidine + 2 H(+) = thiamine phosphate + CO2 + diphosphate</text>
        <dbReference type="Rhea" id="RHEA:47844"/>
        <dbReference type="ChEBI" id="CHEBI:15378"/>
        <dbReference type="ChEBI" id="CHEBI:16526"/>
        <dbReference type="ChEBI" id="CHEBI:33019"/>
        <dbReference type="ChEBI" id="CHEBI:37575"/>
        <dbReference type="ChEBI" id="CHEBI:57841"/>
        <dbReference type="ChEBI" id="CHEBI:62899"/>
        <dbReference type="EC" id="2.5.1.3"/>
    </reaction>
</comment>
<keyword evidence="3 10" id="KW-0808">Transferase</keyword>
<dbReference type="GO" id="GO:0004789">
    <property type="term" value="F:thiamine-phosphate diphosphorylase activity"/>
    <property type="evidence" value="ECO:0007669"/>
    <property type="project" value="UniProtKB-EC"/>
</dbReference>